<evidence type="ECO:0000313" key="3">
    <source>
        <dbReference type="Proteomes" id="UP000266042"/>
    </source>
</evidence>
<feature type="compositionally biased region" description="Polar residues" evidence="1">
    <location>
        <begin position="1"/>
        <end position="12"/>
    </location>
</feature>
<evidence type="ECO:0000313" key="2">
    <source>
        <dbReference type="EMBL" id="RIE11764.1"/>
    </source>
</evidence>
<organism evidence="2 3">
    <name type="scientific">Candidatus Cryosericum hinesii</name>
    <dbReference type="NCBI Taxonomy" id="2290915"/>
    <lineage>
        <taxon>Bacteria</taxon>
        <taxon>Pseudomonadati</taxon>
        <taxon>Caldisericota/Cryosericota group</taxon>
        <taxon>Candidatus Cryosericota</taxon>
        <taxon>Candidatus Cryosericia</taxon>
        <taxon>Candidatus Cryosericales</taxon>
        <taxon>Candidatus Cryosericaceae</taxon>
        <taxon>Candidatus Cryosericum</taxon>
    </lineage>
</organism>
<accession>A0A398DKT2</accession>
<dbReference type="AlphaFoldDB" id="A0A398DKT2"/>
<evidence type="ECO:0000256" key="1">
    <source>
        <dbReference type="SAM" id="MobiDB-lite"/>
    </source>
</evidence>
<comment type="caution">
    <text evidence="2">The sequence shown here is derived from an EMBL/GenBank/DDBJ whole genome shotgun (WGS) entry which is preliminary data.</text>
</comment>
<protein>
    <submittedName>
        <fullName evidence="2">Uncharacterized protein</fullName>
    </submittedName>
</protein>
<dbReference type="RefSeq" id="WP_119090027.1">
    <property type="nucleotide sequence ID" value="NZ_QXIW01000033.1"/>
</dbReference>
<sequence length="64" mass="7104">MTIHTNGSSSAGTKKAKHKKRRKRSEYYIEKAVSAQRHARGTHPNISSSTIEDLLKRRGTAGPD</sequence>
<dbReference type="Proteomes" id="UP000266042">
    <property type="component" value="Unassembled WGS sequence"/>
</dbReference>
<gene>
    <name evidence="2" type="ORF">SMC3_08225</name>
</gene>
<proteinExistence type="predicted"/>
<dbReference type="EMBL" id="QXIW01000033">
    <property type="protein sequence ID" value="RIE11764.1"/>
    <property type="molecule type" value="Genomic_DNA"/>
</dbReference>
<feature type="compositionally biased region" description="Basic residues" evidence="1">
    <location>
        <begin position="14"/>
        <end position="24"/>
    </location>
</feature>
<feature type="region of interest" description="Disordered" evidence="1">
    <location>
        <begin position="1"/>
        <end position="64"/>
    </location>
</feature>
<name>A0A398DKT2_9BACT</name>
<reference evidence="2 3" key="1">
    <citation type="submission" date="2018-09" db="EMBL/GenBank/DDBJ databases">
        <title>Discovery and Ecogenomic Context for Candidatus Cryosericales, a Global Caldiserica Order Active in Thawing Permafrost.</title>
        <authorList>
            <person name="Martinez M.A."/>
            <person name="Woodcroft B.J."/>
            <person name="Ignacio Espinoza J.C."/>
            <person name="Zayed A."/>
            <person name="Singleton C.M."/>
            <person name="Boyd J."/>
            <person name="Li Y.-F."/>
            <person name="Purvine S."/>
            <person name="Maughan H."/>
            <person name="Hodgkins S.B."/>
            <person name="Anderson D."/>
            <person name="Sederholm M."/>
            <person name="Temperton B."/>
            <person name="Saleska S.R."/>
            <person name="Tyson G.W."/>
            <person name="Rich V.I."/>
        </authorList>
    </citation>
    <scope>NUCLEOTIDE SEQUENCE [LARGE SCALE GENOMIC DNA]</scope>
    <source>
        <strain evidence="2 3">SMC3</strain>
    </source>
</reference>